<comment type="caution">
    <text evidence="1">The sequence shown here is derived from an EMBL/GenBank/DDBJ whole genome shotgun (WGS) entry which is preliminary data.</text>
</comment>
<evidence type="ECO:0000313" key="2">
    <source>
        <dbReference type="Proteomes" id="UP000652761"/>
    </source>
</evidence>
<accession>A0A843T7Z0</accession>
<dbReference type="EMBL" id="NMUH01000009">
    <property type="protein sequence ID" value="MQL68188.1"/>
    <property type="molecule type" value="Genomic_DNA"/>
</dbReference>
<gene>
    <name evidence="1" type="ORF">Taro_000460</name>
</gene>
<reference evidence="1" key="1">
    <citation type="submission" date="2017-07" db="EMBL/GenBank/DDBJ databases">
        <title>Taro Niue Genome Assembly and Annotation.</title>
        <authorList>
            <person name="Atibalentja N."/>
            <person name="Keating K."/>
            <person name="Fields C.J."/>
        </authorList>
    </citation>
    <scope>NUCLEOTIDE SEQUENCE</scope>
    <source>
        <strain evidence="1">Niue_2</strain>
        <tissue evidence="1">Leaf</tissue>
    </source>
</reference>
<sequence>SGSSFVPSPLVAGLGEFTPPHPRVPAFGPSSVPPPIAAGPSVSTPPAFLADVSTVPEAEDAISL</sequence>
<organism evidence="1 2">
    <name type="scientific">Colocasia esculenta</name>
    <name type="common">Wild taro</name>
    <name type="synonym">Arum esculentum</name>
    <dbReference type="NCBI Taxonomy" id="4460"/>
    <lineage>
        <taxon>Eukaryota</taxon>
        <taxon>Viridiplantae</taxon>
        <taxon>Streptophyta</taxon>
        <taxon>Embryophyta</taxon>
        <taxon>Tracheophyta</taxon>
        <taxon>Spermatophyta</taxon>
        <taxon>Magnoliopsida</taxon>
        <taxon>Liliopsida</taxon>
        <taxon>Araceae</taxon>
        <taxon>Aroideae</taxon>
        <taxon>Colocasieae</taxon>
        <taxon>Colocasia</taxon>
    </lineage>
</organism>
<protein>
    <submittedName>
        <fullName evidence="1">Uncharacterized protein</fullName>
    </submittedName>
</protein>
<name>A0A843T7Z0_COLES</name>
<evidence type="ECO:0000313" key="1">
    <source>
        <dbReference type="EMBL" id="MQL68188.1"/>
    </source>
</evidence>
<keyword evidence="2" id="KW-1185">Reference proteome</keyword>
<dbReference type="AlphaFoldDB" id="A0A843T7Z0"/>
<feature type="non-terminal residue" evidence="1">
    <location>
        <position position="1"/>
    </location>
</feature>
<dbReference type="Proteomes" id="UP000652761">
    <property type="component" value="Unassembled WGS sequence"/>
</dbReference>
<proteinExistence type="predicted"/>